<feature type="binding site" evidence="11">
    <location>
        <position position="153"/>
    </location>
    <ligand>
        <name>Mg(2+)</name>
        <dbReference type="ChEBI" id="CHEBI:18420"/>
    </ligand>
</feature>
<dbReference type="CDD" id="cd02007">
    <property type="entry name" value="TPP_DXS"/>
    <property type="match status" value="1"/>
</dbReference>
<feature type="binding site" evidence="11">
    <location>
        <position position="378"/>
    </location>
    <ligand>
        <name>thiamine diphosphate</name>
        <dbReference type="ChEBI" id="CHEBI:58937"/>
    </ligand>
</feature>
<dbReference type="EMBL" id="JACHWZ010000002">
    <property type="protein sequence ID" value="MBB3059815.1"/>
    <property type="molecule type" value="Genomic_DNA"/>
</dbReference>
<dbReference type="SUPFAM" id="SSF52518">
    <property type="entry name" value="Thiamin diphosphate-binding fold (THDP-binding)"/>
    <property type="match status" value="2"/>
</dbReference>
<name>A0A7W4Z935_9GAMM</name>
<accession>A0A7W4Z935</accession>
<protein>
    <recommendedName>
        <fullName evidence="11">1-deoxy-D-xylulose-5-phosphate synthase</fullName>
        <ecNumber evidence="11">2.2.1.7</ecNumber>
    </recommendedName>
    <alternativeName>
        <fullName evidence="11">1-deoxyxylulose-5-phosphate synthase</fullName>
        <shortName evidence="11">DXP synthase</shortName>
        <shortName evidence="11">DXPS</shortName>
    </alternativeName>
</protein>
<keyword evidence="5 11" id="KW-0479">Metal-binding</keyword>
<dbReference type="GO" id="GO:0009228">
    <property type="term" value="P:thiamine biosynthetic process"/>
    <property type="evidence" value="ECO:0007669"/>
    <property type="project" value="UniProtKB-UniRule"/>
</dbReference>
<dbReference type="GO" id="GO:0019288">
    <property type="term" value="P:isopentenyl diphosphate biosynthetic process, methylerythritol 4-phosphate pathway"/>
    <property type="evidence" value="ECO:0007669"/>
    <property type="project" value="TreeGrafter"/>
</dbReference>
<keyword evidence="7 11" id="KW-0784">Thiamine biosynthesis</keyword>
<dbReference type="FunFam" id="3.40.50.970:FF:000005">
    <property type="entry name" value="1-deoxy-D-xylulose-5-phosphate synthase"/>
    <property type="match status" value="1"/>
</dbReference>
<feature type="binding site" evidence="11">
    <location>
        <position position="182"/>
    </location>
    <ligand>
        <name>thiamine diphosphate</name>
        <dbReference type="ChEBI" id="CHEBI:58937"/>
    </ligand>
</feature>
<organism evidence="14 15">
    <name type="scientific">Microbulbifer rhizosphaerae</name>
    <dbReference type="NCBI Taxonomy" id="1562603"/>
    <lineage>
        <taxon>Bacteria</taxon>
        <taxon>Pseudomonadati</taxon>
        <taxon>Pseudomonadota</taxon>
        <taxon>Gammaproteobacteria</taxon>
        <taxon>Cellvibrionales</taxon>
        <taxon>Microbulbiferaceae</taxon>
        <taxon>Microbulbifer</taxon>
    </lineage>
</organism>
<comment type="cofactor">
    <cofactor evidence="11">
        <name>thiamine diphosphate</name>
        <dbReference type="ChEBI" id="CHEBI:58937"/>
    </cofactor>
    <text evidence="11">Binds 1 thiamine pyrophosphate per subunit.</text>
</comment>
<comment type="pathway">
    <text evidence="1 11">Metabolic intermediate biosynthesis; 1-deoxy-D-xylulose 5-phosphate biosynthesis; 1-deoxy-D-xylulose 5-phosphate from D-glyceraldehyde 3-phosphate and pyruvate: step 1/1.</text>
</comment>
<keyword evidence="8 11" id="KW-0786">Thiamine pyrophosphate</keyword>
<dbReference type="Pfam" id="PF02779">
    <property type="entry name" value="Transket_pyr"/>
    <property type="match status" value="1"/>
</dbReference>
<dbReference type="GO" id="GO:0008661">
    <property type="term" value="F:1-deoxy-D-xylulose-5-phosphate synthase activity"/>
    <property type="evidence" value="ECO:0007669"/>
    <property type="project" value="UniProtKB-UniRule"/>
</dbReference>
<dbReference type="GO" id="GO:0030976">
    <property type="term" value="F:thiamine pyrophosphate binding"/>
    <property type="evidence" value="ECO:0007669"/>
    <property type="project" value="UniProtKB-UniRule"/>
</dbReference>
<dbReference type="RefSeq" id="WP_183456557.1">
    <property type="nucleotide sequence ID" value="NZ_JACHWZ010000002.1"/>
</dbReference>
<evidence type="ECO:0000256" key="4">
    <source>
        <dbReference type="ARBA" id="ARBA00022679"/>
    </source>
</evidence>
<evidence type="ECO:0000259" key="13">
    <source>
        <dbReference type="SMART" id="SM00861"/>
    </source>
</evidence>
<comment type="subunit">
    <text evidence="3 11">Homodimer.</text>
</comment>
<dbReference type="InterPro" id="IPR009014">
    <property type="entry name" value="Transketo_C/PFOR_II"/>
</dbReference>
<dbReference type="EC" id="2.2.1.7" evidence="11"/>
<comment type="cofactor">
    <cofactor evidence="11">
        <name>Mg(2+)</name>
        <dbReference type="ChEBI" id="CHEBI:18420"/>
    </cofactor>
    <text evidence="11">Binds 1 Mg(2+) ion per subunit.</text>
</comment>
<feature type="domain" description="Transketolase-like pyrimidine-binding" evidence="13">
    <location>
        <begin position="327"/>
        <end position="491"/>
    </location>
</feature>
<dbReference type="FunFam" id="3.40.50.920:FF:000002">
    <property type="entry name" value="1-deoxy-D-xylulose-5-phosphate synthase"/>
    <property type="match status" value="1"/>
</dbReference>
<dbReference type="GO" id="GO:0000287">
    <property type="term" value="F:magnesium ion binding"/>
    <property type="evidence" value="ECO:0007669"/>
    <property type="project" value="UniProtKB-UniRule"/>
</dbReference>
<dbReference type="Gene3D" id="3.40.50.970">
    <property type="match status" value="2"/>
</dbReference>
<feature type="region of interest" description="Disordered" evidence="12">
    <location>
        <begin position="628"/>
        <end position="647"/>
    </location>
</feature>
<keyword evidence="15" id="KW-1185">Reference proteome</keyword>
<dbReference type="PANTHER" id="PTHR43322:SF5">
    <property type="entry name" value="1-DEOXY-D-XYLULOSE-5-PHOSPHATE SYNTHASE, CHLOROPLASTIC"/>
    <property type="match status" value="1"/>
</dbReference>
<dbReference type="NCBIfam" id="TIGR00204">
    <property type="entry name" value="dxs"/>
    <property type="match status" value="1"/>
</dbReference>
<keyword evidence="6 11" id="KW-0460">Magnesium</keyword>
<feature type="region of interest" description="Disordered" evidence="12">
    <location>
        <begin position="303"/>
        <end position="326"/>
    </location>
</feature>
<dbReference type="PROSITE" id="PS00802">
    <property type="entry name" value="TRANSKETOLASE_2"/>
    <property type="match status" value="1"/>
</dbReference>
<keyword evidence="4 11" id="KW-0808">Transferase</keyword>
<dbReference type="SUPFAM" id="SSF52922">
    <property type="entry name" value="TK C-terminal domain-like"/>
    <property type="match status" value="1"/>
</dbReference>
<evidence type="ECO:0000256" key="2">
    <source>
        <dbReference type="ARBA" id="ARBA00011081"/>
    </source>
</evidence>
<feature type="compositionally biased region" description="Basic and acidic residues" evidence="12">
    <location>
        <begin position="630"/>
        <end position="647"/>
    </location>
</feature>
<evidence type="ECO:0000313" key="14">
    <source>
        <dbReference type="EMBL" id="MBB3059815.1"/>
    </source>
</evidence>
<feature type="binding site" evidence="11">
    <location>
        <begin position="154"/>
        <end position="155"/>
    </location>
    <ligand>
        <name>thiamine diphosphate</name>
        <dbReference type="ChEBI" id="CHEBI:58937"/>
    </ligand>
</feature>
<dbReference type="Pfam" id="PF13292">
    <property type="entry name" value="DXP_synthase_N"/>
    <property type="match status" value="1"/>
</dbReference>
<feature type="binding site" evidence="11">
    <location>
        <position position="84"/>
    </location>
    <ligand>
        <name>thiamine diphosphate</name>
        <dbReference type="ChEBI" id="CHEBI:58937"/>
    </ligand>
</feature>
<dbReference type="HAMAP" id="MF_00315">
    <property type="entry name" value="DXP_synth"/>
    <property type="match status" value="1"/>
</dbReference>
<comment type="caution">
    <text evidence="14">The sequence shown here is derived from an EMBL/GenBank/DDBJ whole genome shotgun (WGS) entry which is preliminary data.</text>
</comment>
<sequence>MFDEIPRTRPQTPLLDAIDEPAQLRALDERQLPELASQLREYLLYCVGQTGGHFGAGLGVVELTIALHYIYNTPEDRLVWDVGHQTYPHKILTGRREQMLSMRQQGGLSGFPKRSESPYDTFGVGHSSTSISAALGMALGSADDRRVVAVIGDGAMTAGMAFEALNHAAHTGKDMLVVLNDNRMSISKNVGGLATYFAKILASKTYLSMREGSRKILSVIPKAWQLARRTEEHVKGMITPGTLFEELGFNYVGPLDGHNVHDLVQTLRNLRSQRGPQLLHIVTTKGKGFGPAEEDPVGYHALNKLEPEPKVQVAPSPSEGGGERKPPKYQEVFGRWLCDTAERDDRLVGITPAMCEGSGMVEFAERFPERFHDVAIAEQHAVTLAAGLACEGQKPVVAIYSTFLQRGYDQLVHDVAIQNLDVTFAIDRAGLVGEDGPTHAGSFDLTYIRCLPNLVIAAPSDENECRQLLYTAYRHSGPAAVRYPRGTGTGAQIEEQMTELPLGKGQLVREGAGVAILSFGTLLTPALAAAEKLGATVVDMRWVKPLDEQLIDELGASHHLLVTLEENTVAGGAGSAVTEYLNHRGTQVPVLQLGLPDSTIEHGKHKDLLAGLGLDAAGIERQIRRRLKKRAPEPGTRDPEYQIHKLL</sequence>
<comment type="similarity">
    <text evidence="2 11">Belongs to the transketolase family. DXPS subfamily.</text>
</comment>
<evidence type="ECO:0000256" key="6">
    <source>
        <dbReference type="ARBA" id="ARBA00022842"/>
    </source>
</evidence>
<dbReference type="AlphaFoldDB" id="A0A7W4Z935"/>
<evidence type="ECO:0000313" key="15">
    <source>
        <dbReference type="Proteomes" id="UP000535937"/>
    </source>
</evidence>
<evidence type="ECO:0000256" key="8">
    <source>
        <dbReference type="ARBA" id="ARBA00023052"/>
    </source>
</evidence>
<evidence type="ECO:0000256" key="5">
    <source>
        <dbReference type="ARBA" id="ARBA00022723"/>
    </source>
</evidence>
<feature type="binding site" evidence="11">
    <location>
        <position position="289"/>
    </location>
    <ligand>
        <name>thiamine diphosphate</name>
        <dbReference type="ChEBI" id="CHEBI:58937"/>
    </ligand>
</feature>
<evidence type="ECO:0000256" key="9">
    <source>
        <dbReference type="ARBA" id="ARBA00023229"/>
    </source>
</evidence>
<gene>
    <name evidence="11" type="primary">dxs</name>
    <name evidence="14" type="ORF">FHS09_000623</name>
</gene>
<evidence type="ECO:0000256" key="12">
    <source>
        <dbReference type="SAM" id="MobiDB-lite"/>
    </source>
</evidence>
<evidence type="ECO:0000256" key="11">
    <source>
        <dbReference type="HAMAP-Rule" id="MF_00315"/>
    </source>
</evidence>
<dbReference type="Gene3D" id="3.40.50.920">
    <property type="match status" value="1"/>
</dbReference>
<proteinExistence type="inferred from homology"/>
<feature type="binding site" evidence="11">
    <location>
        <begin position="125"/>
        <end position="127"/>
    </location>
    <ligand>
        <name>thiamine diphosphate</name>
        <dbReference type="ChEBI" id="CHEBI:58937"/>
    </ligand>
</feature>
<dbReference type="SMART" id="SM00861">
    <property type="entry name" value="Transket_pyr"/>
    <property type="match status" value="1"/>
</dbReference>
<feature type="binding site" evidence="11">
    <location>
        <position position="182"/>
    </location>
    <ligand>
        <name>Mg(2+)</name>
        <dbReference type="ChEBI" id="CHEBI:18420"/>
    </ligand>
</feature>
<dbReference type="GO" id="GO:0005829">
    <property type="term" value="C:cytosol"/>
    <property type="evidence" value="ECO:0007669"/>
    <property type="project" value="TreeGrafter"/>
</dbReference>
<evidence type="ECO:0000256" key="1">
    <source>
        <dbReference type="ARBA" id="ARBA00004980"/>
    </source>
</evidence>
<dbReference type="Pfam" id="PF02780">
    <property type="entry name" value="Transketolase_C"/>
    <property type="match status" value="1"/>
</dbReference>
<dbReference type="InterPro" id="IPR033248">
    <property type="entry name" value="Transketolase_C"/>
</dbReference>
<comment type="function">
    <text evidence="10 11">Catalyzes the acyloin condensation reaction between C atoms 2 and 3 of pyruvate and glyceraldehyde 3-phosphate to yield 1-deoxy-D-xylulose-5-phosphate (DXP).</text>
</comment>
<dbReference type="GO" id="GO:0016114">
    <property type="term" value="P:terpenoid biosynthetic process"/>
    <property type="evidence" value="ECO:0007669"/>
    <property type="project" value="UniProtKB-UniRule"/>
</dbReference>
<evidence type="ECO:0000256" key="7">
    <source>
        <dbReference type="ARBA" id="ARBA00022977"/>
    </source>
</evidence>
<dbReference type="InterPro" id="IPR029061">
    <property type="entry name" value="THDP-binding"/>
</dbReference>
<dbReference type="Proteomes" id="UP000535937">
    <property type="component" value="Unassembled WGS sequence"/>
</dbReference>
<reference evidence="14 15" key="1">
    <citation type="submission" date="2020-08" db="EMBL/GenBank/DDBJ databases">
        <title>Genomic Encyclopedia of Type Strains, Phase III (KMG-III): the genomes of soil and plant-associated and newly described type strains.</title>
        <authorList>
            <person name="Whitman W."/>
        </authorList>
    </citation>
    <scope>NUCLEOTIDE SEQUENCE [LARGE SCALE GENOMIC DNA]</scope>
    <source>
        <strain evidence="14 15">CECT 8799</strain>
    </source>
</reference>
<dbReference type="InterPro" id="IPR005475">
    <property type="entry name" value="Transketolase-like_Pyr-bd"/>
</dbReference>
<dbReference type="CDD" id="cd07033">
    <property type="entry name" value="TPP_PYR_DXS_TK_like"/>
    <property type="match status" value="1"/>
</dbReference>
<evidence type="ECO:0000256" key="3">
    <source>
        <dbReference type="ARBA" id="ARBA00011738"/>
    </source>
</evidence>
<dbReference type="InterPro" id="IPR020826">
    <property type="entry name" value="Transketolase_BS"/>
</dbReference>
<comment type="catalytic activity">
    <reaction evidence="11">
        <text>D-glyceraldehyde 3-phosphate + pyruvate + H(+) = 1-deoxy-D-xylulose 5-phosphate + CO2</text>
        <dbReference type="Rhea" id="RHEA:12605"/>
        <dbReference type="ChEBI" id="CHEBI:15361"/>
        <dbReference type="ChEBI" id="CHEBI:15378"/>
        <dbReference type="ChEBI" id="CHEBI:16526"/>
        <dbReference type="ChEBI" id="CHEBI:57792"/>
        <dbReference type="ChEBI" id="CHEBI:59776"/>
        <dbReference type="EC" id="2.2.1.7"/>
    </reaction>
</comment>
<dbReference type="PANTHER" id="PTHR43322">
    <property type="entry name" value="1-D-DEOXYXYLULOSE 5-PHOSPHATE SYNTHASE-RELATED"/>
    <property type="match status" value="1"/>
</dbReference>
<evidence type="ECO:0000256" key="10">
    <source>
        <dbReference type="ARBA" id="ARBA00055605"/>
    </source>
</evidence>
<keyword evidence="9 11" id="KW-0414">Isoprene biosynthesis</keyword>
<dbReference type="UniPathway" id="UPA00064">
    <property type="reaction ID" value="UER00091"/>
</dbReference>
<dbReference type="InterPro" id="IPR005477">
    <property type="entry name" value="Dxylulose-5-P_synthase"/>
</dbReference>
<dbReference type="NCBIfam" id="NF003933">
    <property type="entry name" value="PRK05444.2-2"/>
    <property type="match status" value="1"/>
</dbReference>